<dbReference type="KEGG" id="dpp:DICPUDRAFT_43816"/>
<dbReference type="InterPro" id="IPR000608">
    <property type="entry name" value="UBC"/>
</dbReference>
<dbReference type="AlphaFoldDB" id="F1A4V7"/>
<proteinExistence type="predicted"/>
<dbReference type="EMBL" id="GL871547">
    <property type="protein sequence ID" value="EGC28776.1"/>
    <property type="molecule type" value="Genomic_DNA"/>
</dbReference>
<evidence type="ECO:0000259" key="1">
    <source>
        <dbReference type="PROSITE" id="PS50127"/>
    </source>
</evidence>
<dbReference type="GO" id="GO:0036503">
    <property type="term" value="P:ERAD pathway"/>
    <property type="evidence" value="ECO:0000318"/>
    <property type="project" value="GO_Central"/>
</dbReference>
<dbReference type="InterPro" id="IPR016135">
    <property type="entry name" value="UBQ-conjugating_enzyme/RWD"/>
</dbReference>
<dbReference type="Gene3D" id="3.10.110.10">
    <property type="entry name" value="Ubiquitin Conjugating Enzyme"/>
    <property type="match status" value="1"/>
</dbReference>
<accession>F1A4V7</accession>
<name>F1A4V7_DICPU</name>
<reference evidence="3" key="1">
    <citation type="journal article" date="2011" name="Genome Biol.">
        <title>Comparative genomics of the social amoebae Dictyostelium discoideum and Dictyostelium purpureum.</title>
        <authorList>
            <consortium name="US DOE Joint Genome Institute (JGI-PGF)"/>
            <person name="Sucgang R."/>
            <person name="Kuo A."/>
            <person name="Tian X."/>
            <person name="Salerno W."/>
            <person name="Parikh A."/>
            <person name="Feasley C.L."/>
            <person name="Dalin E."/>
            <person name="Tu H."/>
            <person name="Huang E."/>
            <person name="Barry K."/>
            <person name="Lindquist E."/>
            <person name="Shapiro H."/>
            <person name="Bruce D."/>
            <person name="Schmutz J."/>
            <person name="Salamov A."/>
            <person name="Fey P."/>
            <person name="Gaudet P."/>
            <person name="Anjard C."/>
            <person name="Babu M.M."/>
            <person name="Basu S."/>
            <person name="Bushmanova Y."/>
            <person name="van der Wel H."/>
            <person name="Katoh-Kurasawa M."/>
            <person name="Dinh C."/>
            <person name="Coutinho P.M."/>
            <person name="Saito T."/>
            <person name="Elias M."/>
            <person name="Schaap P."/>
            <person name="Kay R.R."/>
            <person name="Henrissat B."/>
            <person name="Eichinger L."/>
            <person name="Rivero F."/>
            <person name="Putnam N.H."/>
            <person name="West C.M."/>
            <person name="Loomis W.F."/>
            <person name="Chisholm R.L."/>
            <person name="Shaulsky G."/>
            <person name="Strassmann J.E."/>
            <person name="Queller D.C."/>
            <person name="Kuspa A."/>
            <person name="Grigoriev I.V."/>
        </authorList>
    </citation>
    <scope>NUCLEOTIDE SEQUENCE [LARGE SCALE GENOMIC DNA]</scope>
    <source>
        <strain evidence="3">QSDP1</strain>
    </source>
</reference>
<evidence type="ECO:0000313" key="2">
    <source>
        <dbReference type="EMBL" id="EGC28776.1"/>
    </source>
</evidence>
<dbReference type="FunFam" id="3.10.110.10:FF:000056">
    <property type="entry name" value="ubiquitin-conjugating enzyme E2 32"/>
    <property type="match status" value="1"/>
</dbReference>
<dbReference type="VEuPathDB" id="AmoebaDB:DICPUDRAFT_43816"/>
<dbReference type="PROSITE" id="PS50127">
    <property type="entry name" value="UBC_2"/>
    <property type="match status" value="1"/>
</dbReference>
<dbReference type="SUPFAM" id="SSF54495">
    <property type="entry name" value="UBC-like"/>
    <property type="match status" value="1"/>
</dbReference>
<dbReference type="GO" id="GO:0000209">
    <property type="term" value="P:protein polyubiquitination"/>
    <property type="evidence" value="ECO:0000318"/>
    <property type="project" value="GO_Central"/>
</dbReference>
<dbReference type="RefSeq" id="XP_003294700.1">
    <property type="nucleotide sequence ID" value="XM_003294652.1"/>
</dbReference>
<feature type="domain" description="UBC core" evidence="1">
    <location>
        <begin position="9"/>
        <end position="144"/>
    </location>
</feature>
<dbReference type="eggNOG" id="KOG0428">
    <property type="taxonomic scope" value="Eukaryota"/>
</dbReference>
<dbReference type="GO" id="GO:0061631">
    <property type="term" value="F:ubiquitin conjugating enzyme activity"/>
    <property type="evidence" value="ECO:0000318"/>
    <property type="project" value="GO_Central"/>
</dbReference>
<evidence type="ECO:0000313" key="3">
    <source>
        <dbReference type="Proteomes" id="UP000001064"/>
    </source>
</evidence>
<dbReference type="STRING" id="5786.F1A4V7"/>
<dbReference type="GO" id="GO:0005634">
    <property type="term" value="C:nucleus"/>
    <property type="evidence" value="ECO:0000318"/>
    <property type="project" value="GO_Central"/>
</dbReference>
<dbReference type="Pfam" id="PF00179">
    <property type="entry name" value="UQ_con"/>
    <property type="match status" value="1"/>
</dbReference>
<dbReference type="SMART" id="SM00212">
    <property type="entry name" value="UBCc"/>
    <property type="match status" value="1"/>
</dbReference>
<dbReference type="PANTHER" id="PTHR24067">
    <property type="entry name" value="UBIQUITIN-CONJUGATING ENZYME E2"/>
    <property type="match status" value="1"/>
</dbReference>
<sequence>MNGCNPNNPAIKRILREIQELKNDTNTDYKAYPLEDNIFEWHFTIRGPQDSDFSGGIYHGRIILPSDYPFKPPNFVLLTPNGRFETDVKICLTVSAHHPEHWQPSWSIRTVLVALIGFMPTEGKGAIGALDLSSAERKDLAKKS</sequence>
<keyword evidence="3" id="KW-1185">Reference proteome</keyword>
<organism evidence="2 3">
    <name type="scientific">Dictyostelium purpureum</name>
    <name type="common">Slime mold</name>
    <dbReference type="NCBI Taxonomy" id="5786"/>
    <lineage>
        <taxon>Eukaryota</taxon>
        <taxon>Amoebozoa</taxon>
        <taxon>Evosea</taxon>
        <taxon>Eumycetozoa</taxon>
        <taxon>Dictyostelia</taxon>
        <taxon>Dictyosteliales</taxon>
        <taxon>Dictyosteliaceae</taxon>
        <taxon>Dictyostelium</taxon>
    </lineage>
</organism>
<dbReference type="InterPro" id="IPR050113">
    <property type="entry name" value="Ub_conjugating_enzyme"/>
</dbReference>
<gene>
    <name evidence="2" type="ORF">DICPUDRAFT_43816</name>
</gene>
<dbReference type="OrthoDB" id="1158011at2759"/>
<protein>
    <recommendedName>
        <fullName evidence="1">UBC core domain-containing protein</fullName>
    </recommendedName>
</protein>
<dbReference type="InParanoid" id="F1A4V7"/>
<dbReference type="Proteomes" id="UP000001064">
    <property type="component" value="Unassembled WGS sequence"/>
</dbReference>
<dbReference type="CDD" id="cd23799">
    <property type="entry name" value="UBCc_UBE2J"/>
    <property type="match status" value="1"/>
</dbReference>
<dbReference type="GeneID" id="10507234"/>
<dbReference type="OMA" id="FMLKNND"/>
<feature type="non-terminal residue" evidence="2">
    <location>
        <position position="144"/>
    </location>
</feature>